<reference evidence="1" key="1">
    <citation type="submission" date="2021-05" db="EMBL/GenBank/DDBJ databases">
        <authorList>
            <person name="Pan Q."/>
            <person name="Jouanno E."/>
            <person name="Zahm M."/>
            <person name="Klopp C."/>
            <person name="Cabau C."/>
            <person name="Louis A."/>
            <person name="Berthelot C."/>
            <person name="Parey E."/>
            <person name="Roest Crollius H."/>
            <person name="Montfort J."/>
            <person name="Robinson-Rechavi M."/>
            <person name="Bouchez O."/>
            <person name="Lampietro C."/>
            <person name="Lopez Roques C."/>
            <person name="Donnadieu C."/>
            <person name="Postlethwait J."/>
            <person name="Bobe J."/>
            <person name="Dillon D."/>
            <person name="Chandos A."/>
            <person name="von Hippel F."/>
            <person name="Guiguen Y."/>
        </authorList>
    </citation>
    <scope>NUCLEOTIDE SEQUENCE</scope>
    <source>
        <strain evidence="1">YG-Jan2019</strain>
    </source>
</reference>
<dbReference type="Proteomes" id="UP001157502">
    <property type="component" value="Chromosome 17"/>
</dbReference>
<gene>
    <name evidence="1" type="ORF">DPEC_G00205350</name>
</gene>
<organism evidence="1 2">
    <name type="scientific">Dallia pectoralis</name>
    <name type="common">Alaska blackfish</name>
    <dbReference type="NCBI Taxonomy" id="75939"/>
    <lineage>
        <taxon>Eukaryota</taxon>
        <taxon>Metazoa</taxon>
        <taxon>Chordata</taxon>
        <taxon>Craniata</taxon>
        <taxon>Vertebrata</taxon>
        <taxon>Euteleostomi</taxon>
        <taxon>Actinopterygii</taxon>
        <taxon>Neopterygii</taxon>
        <taxon>Teleostei</taxon>
        <taxon>Protacanthopterygii</taxon>
        <taxon>Esociformes</taxon>
        <taxon>Umbridae</taxon>
        <taxon>Dallia</taxon>
    </lineage>
</organism>
<name>A0ACC2G4V6_DALPE</name>
<evidence type="ECO:0000313" key="2">
    <source>
        <dbReference type="Proteomes" id="UP001157502"/>
    </source>
</evidence>
<sequence>MGTAHPLLVPSKTVLELHQGSGSVSEGEGMALASSIAGGASTASPGMKQGAAGDNLLRRGAVSAWGGASPPGCNGTAALQLQPPLLSPGESKAQQALPQNP</sequence>
<dbReference type="EMBL" id="CM055744">
    <property type="protein sequence ID" value="KAJ7998478.1"/>
    <property type="molecule type" value="Genomic_DNA"/>
</dbReference>
<comment type="caution">
    <text evidence="1">The sequence shown here is derived from an EMBL/GenBank/DDBJ whole genome shotgun (WGS) entry which is preliminary data.</text>
</comment>
<evidence type="ECO:0000313" key="1">
    <source>
        <dbReference type="EMBL" id="KAJ7998478.1"/>
    </source>
</evidence>
<accession>A0ACC2G4V6</accession>
<keyword evidence="2" id="KW-1185">Reference proteome</keyword>
<proteinExistence type="predicted"/>
<protein>
    <submittedName>
        <fullName evidence="1">Uncharacterized protein</fullName>
    </submittedName>
</protein>